<proteinExistence type="predicted"/>
<accession>A0AA35P0I2</accession>
<name>A0AA35P0I2_9SAUR</name>
<gene>
    <name evidence="2" type="ORF">PODLI_1B015908</name>
</gene>
<feature type="region of interest" description="Disordered" evidence="1">
    <location>
        <begin position="68"/>
        <end position="87"/>
    </location>
</feature>
<keyword evidence="3" id="KW-1185">Reference proteome</keyword>
<evidence type="ECO:0000313" key="2">
    <source>
        <dbReference type="EMBL" id="CAI5771071.1"/>
    </source>
</evidence>
<dbReference type="Proteomes" id="UP001178461">
    <property type="component" value="Chromosome 3"/>
</dbReference>
<evidence type="ECO:0000256" key="1">
    <source>
        <dbReference type="SAM" id="MobiDB-lite"/>
    </source>
</evidence>
<protein>
    <submittedName>
        <fullName evidence="2">Uncharacterized protein</fullName>
    </submittedName>
</protein>
<organism evidence="2 3">
    <name type="scientific">Podarcis lilfordi</name>
    <name type="common">Lilford's wall lizard</name>
    <dbReference type="NCBI Taxonomy" id="74358"/>
    <lineage>
        <taxon>Eukaryota</taxon>
        <taxon>Metazoa</taxon>
        <taxon>Chordata</taxon>
        <taxon>Craniata</taxon>
        <taxon>Vertebrata</taxon>
        <taxon>Euteleostomi</taxon>
        <taxon>Lepidosauria</taxon>
        <taxon>Squamata</taxon>
        <taxon>Bifurcata</taxon>
        <taxon>Unidentata</taxon>
        <taxon>Episquamata</taxon>
        <taxon>Laterata</taxon>
        <taxon>Lacertibaenia</taxon>
        <taxon>Lacertidae</taxon>
        <taxon>Podarcis</taxon>
    </lineage>
</organism>
<dbReference type="EMBL" id="OX395128">
    <property type="protein sequence ID" value="CAI5771071.1"/>
    <property type="molecule type" value="Genomic_DNA"/>
</dbReference>
<dbReference type="AlphaFoldDB" id="A0AA35P0I2"/>
<sequence length="87" mass="10220">MDEVRIGQTCRQSFPDWVAVKRSMLQSLCYRRRRRKEYRTTVFSGAGLMTPQQGNVYRIGQIRTSCSLSNSSPKKHDGKSFYHRFLK</sequence>
<evidence type="ECO:0000313" key="3">
    <source>
        <dbReference type="Proteomes" id="UP001178461"/>
    </source>
</evidence>
<reference evidence="2" key="1">
    <citation type="submission" date="2022-12" db="EMBL/GenBank/DDBJ databases">
        <authorList>
            <person name="Alioto T."/>
            <person name="Alioto T."/>
            <person name="Gomez Garrido J."/>
        </authorList>
    </citation>
    <scope>NUCLEOTIDE SEQUENCE</scope>
</reference>